<dbReference type="AlphaFoldDB" id="A0AA38VGT3"/>
<proteinExistence type="predicted"/>
<evidence type="ECO:0000313" key="4">
    <source>
        <dbReference type="Proteomes" id="UP001174694"/>
    </source>
</evidence>
<evidence type="ECO:0000256" key="2">
    <source>
        <dbReference type="SAM" id="MobiDB-lite"/>
    </source>
</evidence>
<dbReference type="PANTHER" id="PTHR35392">
    <property type="entry name" value="ZN(II)2CYS6 TRANSCRIPTION FACTOR (EUROFUNG)-RELATED-RELATED"/>
    <property type="match status" value="1"/>
</dbReference>
<dbReference type="EMBL" id="JANBVO010000023">
    <property type="protein sequence ID" value="KAJ9142120.1"/>
    <property type="molecule type" value="Genomic_DNA"/>
</dbReference>
<dbReference type="InterPro" id="IPR052973">
    <property type="entry name" value="Fungal_sec-metab_reg_TF"/>
</dbReference>
<feature type="compositionally biased region" description="Polar residues" evidence="2">
    <location>
        <begin position="174"/>
        <end position="185"/>
    </location>
</feature>
<protein>
    <submittedName>
        <fullName evidence="3">Tetratricopeptide repeat domain containing protein</fullName>
    </submittedName>
</protein>
<dbReference type="CDD" id="cd00067">
    <property type="entry name" value="GAL4"/>
    <property type="match status" value="1"/>
</dbReference>
<keyword evidence="1" id="KW-0539">Nucleus</keyword>
<sequence length="685" mass="77277">MPSPYQHNVLSHEAQEKCLVPRTPSRVDDDGGNGSAIVAEADWSPWNIGGSTLGQIITKMPFCTPCSGYETPSGYQSVPTSTSFDYVDSRPYQAEMTSPLLGEAPFASSGTIDVNDVQPASFAWDSTPNLREYPPLQPTTTGEDMVYPVAIADSRFSRTQDTESRFPASGPQGGPQSKPQSSGLTDNGLPYLGGVMPVTGASSFAPTEPRSLGASSGFGRVPGYLAVETTSPGHAGRVDLQSRTSGLDVVFPNQRPPPAKRGPFKTHMARQQTAHTRKIGSCIRCRMQRIRCEPDTDAPEDDETAPCLKCKRVSGSKIWRLPCRRWKITDVKLFKPGQVEGYEWTQRWKDSILDDIGNWASSEIKTIRVTEGYTGDFVQLKVRQFIPQEGDKLERSWVVDGVKRSVPIPPYAIVDMEEAKSAYDNYIKRGLVECCKHLLGPREKLLWKTYGLAMKVMRHPSTSEEERELIRSTLDLWMSIRLTTKSFEIVGDETLGMSHDIMDDTSPLRGSIPLPPVMGAQIDSILLHQTLPKLRRDTLETLQTITQKKAQRTWLTTYLVTFILLHNVALITKHDAGYARKHGMKRRFAREDMVRQYHQGANVLLAYFHYCNKGVFPFSAECKDQDLQTLAELDDSNIAFVRYTRDYATEHKREWEDLWHEQDFENDYYFISQLFQHSWQPRETI</sequence>
<name>A0AA38VGT3_9PEZI</name>
<feature type="region of interest" description="Disordered" evidence="2">
    <location>
        <begin position="124"/>
        <end position="191"/>
    </location>
</feature>
<feature type="compositionally biased region" description="Basic and acidic residues" evidence="2">
    <location>
        <begin position="155"/>
        <end position="164"/>
    </location>
</feature>
<dbReference type="PANTHER" id="PTHR35392:SF3">
    <property type="entry name" value="ZN(2)-C6 FUNGAL-TYPE DOMAIN-CONTAINING PROTEIN"/>
    <property type="match status" value="1"/>
</dbReference>
<comment type="caution">
    <text evidence="3">The sequence shown here is derived from an EMBL/GenBank/DDBJ whole genome shotgun (WGS) entry which is preliminary data.</text>
</comment>
<dbReference type="GO" id="GO:0008270">
    <property type="term" value="F:zinc ion binding"/>
    <property type="evidence" value="ECO:0007669"/>
    <property type="project" value="InterPro"/>
</dbReference>
<dbReference type="InterPro" id="IPR001138">
    <property type="entry name" value="Zn2Cys6_DnaBD"/>
</dbReference>
<keyword evidence="4" id="KW-1185">Reference proteome</keyword>
<dbReference type="Proteomes" id="UP001174694">
    <property type="component" value="Unassembled WGS sequence"/>
</dbReference>
<evidence type="ECO:0000313" key="3">
    <source>
        <dbReference type="EMBL" id="KAJ9142120.1"/>
    </source>
</evidence>
<feature type="region of interest" description="Disordered" evidence="2">
    <location>
        <begin position="248"/>
        <end position="272"/>
    </location>
</feature>
<organism evidence="3 4">
    <name type="scientific">Pleurostoma richardsiae</name>
    <dbReference type="NCBI Taxonomy" id="41990"/>
    <lineage>
        <taxon>Eukaryota</taxon>
        <taxon>Fungi</taxon>
        <taxon>Dikarya</taxon>
        <taxon>Ascomycota</taxon>
        <taxon>Pezizomycotina</taxon>
        <taxon>Sordariomycetes</taxon>
        <taxon>Sordariomycetidae</taxon>
        <taxon>Calosphaeriales</taxon>
        <taxon>Pleurostomataceae</taxon>
        <taxon>Pleurostoma</taxon>
    </lineage>
</organism>
<dbReference type="GO" id="GO:0000981">
    <property type="term" value="F:DNA-binding transcription factor activity, RNA polymerase II-specific"/>
    <property type="evidence" value="ECO:0007669"/>
    <property type="project" value="InterPro"/>
</dbReference>
<reference evidence="3" key="1">
    <citation type="submission" date="2022-07" db="EMBL/GenBank/DDBJ databases">
        <title>Fungi with potential for degradation of polypropylene.</title>
        <authorList>
            <person name="Gostincar C."/>
        </authorList>
    </citation>
    <scope>NUCLEOTIDE SEQUENCE</scope>
    <source>
        <strain evidence="3">EXF-13308</strain>
    </source>
</reference>
<accession>A0AA38VGT3</accession>
<evidence type="ECO:0000256" key="1">
    <source>
        <dbReference type="ARBA" id="ARBA00023242"/>
    </source>
</evidence>
<gene>
    <name evidence="3" type="ORF">NKR23_g7484</name>
</gene>